<dbReference type="SUPFAM" id="SSF47384">
    <property type="entry name" value="Homodimeric domain of signal transducing histidine kinase"/>
    <property type="match status" value="1"/>
</dbReference>
<dbReference type="Pfam" id="PF02518">
    <property type="entry name" value="HATPase_c"/>
    <property type="match status" value="1"/>
</dbReference>
<dbReference type="EC" id="2.7.13.3" evidence="2"/>
<evidence type="ECO:0000313" key="7">
    <source>
        <dbReference type="Proteomes" id="UP000501128"/>
    </source>
</evidence>
<proteinExistence type="predicted"/>
<dbReference type="RefSeq" id="WP_169551567.1">
    <property type="nucleotide sequence ID" value="NZ_CP051677.1"/>
</dbReference>
<keyword evidence="4" id="KW-0812">Transmembrane</keyword>
<dbReference type="InterPro" id="IPR036097">
    <property type="entry name" value="HisK_dim/P_sf"/>
</dbReference>
<dbReference type="InterPro" id="IPR004358">
    <property type="entry name" value="Sig_transdc_His_kin-like_C"/>
</dbReference>
<keyword evidence="4" id="KW-1133">Transmembrane helix</keyword>
<feature type="transmembrane region" description="Helical" evidence="4">
    <location>
        <begin position="38"/>
        <end position="54"/>
    </location>
</feature>
<name>A0A7L5DQU9_9BACT</name>
<evidence type="ECO:0000256" key="1">
    <source>
        <dbReference type="ARBA" id="ARBA00000085"/>
    </source>
</evidence>
<dbReference type="InterPro" id="IPR036890">
    <property type="entry name" value="HATPase_C_sf"/>
</dbReference>
<feature type="transmembrane region" description="Helical" evidence="4">
    <location>
        <begin position="117"/>
        <end position="138"/>
    </location>
</feature>
<dbReference type="EMBL" id="CP051677">
    <property type="protein sequence ID" value="QJD79603.1"/>
    <property type="molecule type" value="Genomic_DNA"/>
</dbReference>
<dbReference type="InterPro" id="IPR003594">
    <property type="entry name" value="HATPase_dom"/>
</dbReference>
<sequence>MKRIIRIVRYAGPLYLAIGGGLFIYVDLFVSNIPQGPYWRAPSLLLTVALLVFINTRFKSNHELIYYTYLCYLFSLSLMISGLLWSTFSSVPLARSFSALTVAVFIVYISSSGGYKLLLLLYLPMLLLPLAIMITYQVGIASMIQYSNVYSLIIPCLIASQVDENLRFKEFSNRKIAEYERNNANKAYQELASTQAQLIQKEKLASLGELTAGIAHEIQNPLNFVNNFAELSAELVEELKDETQAGRTDEVLTITDILTENLRMIHHHGVRASGIVRGMLDHSRTGSGEKRPTDLNALVNEYLTIAYQGIRANNNGFSCQIVKQLDATVGQVVVTPQELGRVLLNLYSNAFYAVSKQAQQGDDPVYKPEIVVSTQRQAGAVLIEVQDNGMGMAESVKAKIFQPFFTTKPPGEGTGLGLSLSYDIVTRGHGGSLLVNSQVGSGSIFTIQLPQ</sequence>
<keyword evidence="7" id="KW-1185">Reference proteome</keyword>
<keyword evidence="4" id="KW-0472">Membrane</keyword>
<dbReference type="PROSITE" id="PS50109">
    <property type="entry name" value="HIS_KIN"/>
    <property type="match status" value="1"/>
</dbReference>
<feature type="transmembrane region" description="Helical" evidence="4">
    <location>
        <begin position="7"/>
        <end position="26"/>
    </location>
</feature>
<dbReference type="PANTHER" id="PTHR43065:SF42">
    <property type="entry name" value="TWO-COMPONENT SENSOR PPRA"/>
    <property type="match status" value="1"/>
</dbReference>
<keyword evidence="6" id="KW-0418">Kinase</keyword>
<dbReference type="Proteomes" id="UP000501128">
    <property type="component" value="Chromosome"/>
</dbReference>
<evidence type="ECO:0000256" key="4">
    <source>
        <dbReference type="SAM" id="Phobius"/>
    </source>
</evidence>
<dbReference type="Gene3D" id="1.10.287.130">
    <property type="match status" value="1"/>
</dbReference>
<keyword evidence="3" id="KW-0597">Phosphoprotein</keyword>
<evidence type="ECO:0000313" key="6">
    <source>
        <dbReference type="EMBL" id="QJD79603.1"/>
    </source>
</evidence>
<dbReference type="Gene3D" id="3.30.565.10">
    <property type="entry name" value="Histidine kinase-like ATPase, C-terminal domain"/>
    <property type="match status" value="1"/>
</dbReference>
<organism evidence="6 7">
    <name type="scientific">Spirosoma rhododendri</name>
    <dbReference type="NCBI Taxonomy" id="2728024"/>
    <lineage>
        <taxon>Bacteria</taxon>
        <taxon>Pseudomonadati</taxon>
        <taxon>Bacteroidota</taxon>
        <taxon>Cytophagia</taxon>
        <taxon>Cytophagales</taxon>
        <taxon>Cytophagaceae</taxon>
        <taxon>Spirosoma</taxon>
    </lineage>
</organism>
<accession>A0A7L5DQU9</accession>
<feature type="transmembrane region" description="Helical" evidence="4">
    <location>
        <begin position="66"/>
        <end position="86"/>
    </location>
</feature>
<evidence type="ECO:0000259" key="5">
    <source>
        <dbReference type="PROSITE" id="PS50109"/>
    </source>
</evidence>
<dbReference type="AlphaFoldDB" id="A0A7L5DQU9"/>
<comment type="catalytic activity">
    <reaction evidence="1">
        <text>ATP + protein L-histidine = ADP + protein N-phospho-L-histidine.</text>
        <dbReference type="EC" id="2.7.13.3"/>
    </reaction>
</comment>
<dbReference type="SUPFAM" id="SSF55874">
    <property type="entry name" value="ATPase domain of HSP90 chaperone/DNA topoisomerase II/histidine kinase"/>
    <property type="match status" value="1"/>
</dbReference>
<gene>
    <name evidence="6" type="ORF">HH216_15140</name>
</gene>
<dbReference type="SMART" id="SM00388">
    <property type="entry name" value="HisKA"/>
    <property type="match status" value="1"/>
</dbReference>
<feature type="domain" description="Histidine kinase" evidence="5">
    <location>
        <begin position="213"/>
        <end position="451"/>
    </location>
</feature>
<feature type="transmembrane region" description="Helical" evidence="4">
    <location>
        <begin position="92"/>
        <end position="110"/>
    </location>
</feature>
<keyword evidence="6" id="KW-0808">Transferase</keyword>
<reference evidence="6 7" key="1">
    <citation type="submission" date="2020-04" db="EMBL/GenBank/DDBJ databases">
        <title>Genome sequencing of novel species.</title>
        <authorList>
            <person name="Heo J."/>
            <person name="Kim S.-J."/>
            <person name="Kim J.-S."/>
            <person name="Hong S.-B."/>
            <person name="Kwon S.-W."/>
        </authorList>
    </citation>
    <scope>NUCLEOTIDE SEQUENCE [LARGE SCALE GENOMIC DNA]</scope>
    <source>
        <strain evidence="6 7">CJU-R4</strain>
    </source>
</reference>
<dbReference type="CDD" id="cd00082">
    <property type="entry name" value="HisKA"/>
    <property type="match status" value="1"/>
</dbReference>
<dbReference type="KEGG" id="srho:HH216_15140"/>
<dbReference type="SMART" id="SM00387">
    <property type="entry name" value="HATPase_c"/>
    <property type="match status" value="1"/>
</dbReference>
<dbReference type="PRINTS" id="PR00344">
    <property type="entry name" value="BCTRLSENSOR"/>
</dbReference>
<dbReference type="GO" id="GO:0000155">
    <property type="term" value="F:phosphorelay sensor kinase activity"/>
    <property type="evidence" value="ECO:0007669"/>
    <property type="project" value="InterPro"/>
</dbReference>
<evidence type="ECO:0000256" key="3">
    <source>
        <dbReference type="ARBA" id="ARBA00022553"/>
    </source>
</evidence>
<dbReference type="Pfam" id="PF00512">
    <property type="entry name" value="HisKA"/>
    <property type="match status" value="1"/>
</dbReference>
<dbReference type="PANTHER" id="PTHR43065">
    <property type="entry name" value="SENSOR HISTIDINE KINASE"/>
    <property type="match status" value="1"/>
</dbReference>
<dbReference type="InterPro" id="IPR003661">
    <property type="entry name" value="HisK_dim/P_dom"/>
</dbReference>
<dbReference type="InterPro" id="IPR005467">
    <property type="entry name" value="His_kinase_dom"/>
</dbReference>
<evidence type="ECO:0000256" key="2">
    <source>
        <dbReference type="ARBA" id="ARBA00012438"/>
    </source>
</evidence>
<protein>
    <recommendedName>
        <fullName evidence="2">histidine kinase</fullName>
        <ecNumber evidence="2">2.7.13.3</ecNumber>
    </recommendedName>
</protein>